<comment type="caution">
    <text evidence="1">The sequence shown here is derived from an EMBL/GenBank/DDBJ whole genome shotgun (WGS) entry which is preliminary data.</text>
</comment>
<accession>A0ABV5JAK5</accession>
<evidence type="ECO:0000313" key="1">
    <source>
        <dbReference type="EMBL" id="MFB9213205.1"/>
    </source>
</evidence>
<dbReference type="RefSeq" id="WP_290248757.1">
    <property type="nucleotide sequence ID" value="NZ_JAUFQT010000001.1"/>
</dbReference>
<dbReference type="EMBL" id="JBHMEW010000067">
    <property type="protein sequence ID" value="MFB9213205.1"/>
    <property type="molecule type" value="Genomic_DNA"/>
</dbReference>
<evidence type="ECO:0008006" key="3">
    <source>
        <dbReference type="Google" id="ProtNLM"/>
    </source>
</evidence>
<name>A0ABV5JAK5_9BACT</name>
<reference evidence="1 2" key="1">
    <citation type="submission" date="2024-09" db="EMBL/GenBank/DDBJ databases">
        <authorList>
            <person name="Sun Q."/>
            <person name="Mori K."/>
        </authorList>
    </citation>
    <scope>NUCLEOTIDE SEQUENCE [LARGE SCALE GENOMIC DNA]</scope>
    <source>
        <strain evidence="1 2">CECT 7682</strain>
    </source>
</reference>
<protein>
    <recommendedName>
        <fullName evidence="3">SatD family (SatD)</fullName>
    </recommendedName>
</protein>
<keyword evidence="2" id="KW-1185">Reference proteome</keyword>
<organism evidence="1 2">
    <name type="scientific">Echinicola jeungdonensis</name>
    <dbReference type="NCBI Taxonomy" id="709343"/>
    <lineage>
        <taxon>Bacteria</taxon>
        <taxon>Pseudomonadati</taxon>
        <taxon>Bacteroidota</taxon>
        <taxon>Cytophagia</taxon>
        <taxon>Cytophagales</taxon>
        <taxon>Cyclobacteriaceae</taxon>
        <taxon>Echinicola</taxon>
    </lineage>
</organism>
<sequence length="205" mass="23515">MVAIILGEVVGPVNTTRNHWFSFLKEQLGVIITPPDQWKISKEVGFRLEIQNPEEAFLRVIQIKSSIKKKKNMDVRLAIGIGEKKSEIIDITPGQLTAEDYAESIRIALKKHKINLGIQSDFQDWDETMNLIFRLALLIMDKWSVSSAELVNMLCWERDLLQEQIARRLGIKQAAVSQRYSRAEAGLIFDLEKYFRQKTASILVS</sequence>
<gene>
    <name evidence="1" type="ORF">ACFFUR_15420</name>
</gene>
<evidence type="ECO:0000313" key="2">
    <source>
        <dbReference type="Proteomes" id="UP001589654"/>
    </source>
</evidence>
<proteinExistence type="predicted"/>
<dbReference type="Proteomes" id="UP001589654">
    <property type="component" value="Unassembled WGS sequence"/>
</dbReference>